<dbReference type="AlphaFoldDB" id="B4N054"/>
<dbReference type="GO" id="GO:0007306">
    <property type="term" value="P:egg chorion assembly"/>
    <property type="evidence" value="ECO:0007669"/>
    <property type="project" value="EnsemblMetazoa"/>
</dbReference>
<evidence type="ECO:0000256" key="1">
    <source>
        <dbReference type="SAM" id="MobiDB-lite"/>
    </source>
</evidence>
<accession>B4N054</accession>
<protein>
    <submittedName>
        <fullName evidence="3">Uncharacterized protein</fullName>
    </submittedName>
</protein>
<evidence type="ECO:0000313" key="3">
    <source>
        <dbReference type="EMBL" id="EDW77989.1"/>
    </source>
</evidence>
<keyword evidence="4" id="KW-1185">Reference proteome</keyword>
<evidence type="ECO:0000313" key="4">
    <source>
        <dbReference type="Proteomes" id="UP000007798"/>
    </source>
</evidence>
<dbReference type="eggNOG" id="ENOG502T94T">
    <property type="taxonomic scope" value="Eukaryota"/>
</dbReference>
<feature type="signal peptide" evidence="2">
    <location>
        <begin position="1"/>
        <end position="29"/>
    </location>
</feature>
<dbReference type="OrthoDB" id="8056238at2759"/>
<dbReference type="KEGG" id="dwi:6644416"/>
<sequence>MVHLQTTRPLGIICLLLAIAAAAITCCNGYPRTENDRLAKWMAPLKQYGWSAEHLKNKVEHGDVTTFELGTPNYQILNPEDEPEYITADQPHYQQMLKELTSGQNGTDTIDMDMISKSSNYVPIEAPEKTLEKWEKLKKRSSEPKKENETPIPSIQAQPVDIDMTVEHPRIQVFKGAKPFQSQIANLS</sequence>
<dbReference type="InParanoid" id="B4N054"/>
<dbReference type="EMBL" id="CH963920">
    <property type="protein sequence ID" value="EDW77989.1"/>
    <property type="molecule type" value="Genomic_DNA"/>
</dbReference>
<dbReference type="OMA" id="MVGCPET"/>
<evidence type="ECO:0000256" key="2">
    <source>
        <dbReference type="SAM" id="SignalP"/>
    </source>
</evidence>
<dbReference type="FunCoup" id="B4N054">
    <property type="interactions" value="23"/>
</dbReference>
<proteinExistence type="predicted"/>
<feature type="chain" id="PRO_5002818995" evidence="2">
    <location>
        <begin position="30"/>
        <end position="188"/>
    </location>
</feature>
<keyword evidence="2" id="KW-0732">Signal</keyword>
<feature type="region of interest" description="Disordered" evidence="1">
    <location>
        <begin position="137"/>
        <end position="162"/>
    </location>
</feature>
<organism evidence="3 4">
    <name type="scientific">Drosophila willistoni</name>
    <name type="common">Fruit fly</name>
    <dbReference type="NCBI Taxonomy" id="7260"/>
    <lineage>
        <taxon>Eukaryota</taxon>
        <taxon>Metazoa</taxon>
        <taxon>Ecdysozoa</taxon>
        <taxon>Arthropoda</taxon>
        <taxon>Hexapoda</taxon>
        <taxon>Insecta</taxon>
        <taxon>Pterygota</taxon>
        <taxon>Neoptera</taxon>
        <taxon>Endopterygota</taxon>
        <taxon>Diptera</taxon>
        <taxon>Brachycera</taxon>
        <taxon>Muscomorpha</taxon>
        <taxon>Ephydroidea</taxon>
        <taxon>Drosophilidae</taxon>
        <taxon>Drosophila</taxon>
        <taxon>Sophophora</taxon>
    </lineage>
</organism>
<name>B4N054_DROWI</name>
<dbReference type="Proteomes" id="UP000007798">
    <property type="component" value="Unassembled WGS sequence"/>
</dbReference>
<dbReference type="HOGENOM" id="CLU_097681_0_0_1"/>
<feature type="compositionally biased region" description="Basic and acidic residues" evidence="1">
    <location>
        <begin position="137"/>
        <end position="149"/>
    </location>
</feature>
<dbReference type="STRING" id="7260.B4N054"/>
<reference evidence="3 4" key="1">
    <citation type="journal article" date="2007" name="Nature">
        <title>Evolution of genes and genomes on the Drosophila phylogeny.</title>
        <authorList>
            <consortium name="Drosophila 12 Genomes Consortium"/>
            <person name="Clark A.G."/>
            <person name="Eisen M.B."/>
            <person name="Smith D.R."/>
            <person name="Bergman C.M."/>
            <person name="Oliver B."/>
            <person name="Markow T.A."/>
            <person name="Kaufman T.C."/>
            <person name="Kellis M."/>
            <person name="Gelbart W."/>
            <person name="Iyer V.N."/>
            <person name="Pollard D.A."/>
            <person name="Sackton T.B."/>
            <person name="Larracuente A.M."/>
            <person name="Singh N.D."/>
            <person name="Abad J.P."/>
            <person name="Abt D.N."/>
            <person name="Adryan B."/>
            <person name="Aguade M."/>
            <person name="Akashi H."/>
            <person name="Anderson W.W."/>
            <person name="Aquadro C.F."/>
            <person name="Ardell D.H."/>
            <person name="Arguello R."/>
            <person name="Artieri C.G."/>
            <person name="Barbash D.A."/>
            <person name="Barker D."/>
            <person name="Barsanti P."/>
            <person name="Batterham P."/>
            <person name="Batzoglou S."/>
            <person name="Begun D."/>
            <person name="Bhutkar A."/>
            <person name="Blanco E."/>
            <person name="Bosak S.A."/>
            <person name="Bradley R.K."/>
            <person name="Brand A.D."/>
            <person name="Brent M.R."/>
            <person name="Brooks A.N."/>
            <person name="Brown R.H."/>
            <person name="Butlin R.K."/>
            <person name="Caggese C."/>
            <person name="Calvi B.R."/>
            <person name="Bernardo de Carvalho A."/>
            <person name="Caspi A."/>
            <person name="Castrezana S."/>
            <person name="Celniker S.E."/>
            <person name="Chang J.L."/>
            <person name="Chapple C."/>
            <person name="Chatterji S."/>
            <person name="Chinwalla A."/>
            <person name="Civetta A."/>
            <person name="Clifton S.W."/>
            <person name="Comeron J.M."/>
            <person name="Costello J.C."/>
            <person name="Coyne J.A."/>
            <person name="Daub J."/>
            <person name="David R.G."/>
            <person name="Delcher A.L."/>
            <person name="Delehaunty K."/>
            <person name="Do C.B."/>
            <person name="Ebling H."/>
            <person name="Edwards K."/>
            <person name="Eickbush T."/>
            <person name="Evans J.D."/>
            <person name="Filipski A."/>
            <person name="Findeiss S."/>
            <person name="Freyhult E."/>
            <person name="Fulton L."/>
            <person name="Fulton R."/>
            <person name="Garcia A.C."/>
            <person name="Gardiner A."/>
            <person name="Garfield D.A."/>
            <person name="Garvin B.E."/>
            <person name="Gibson G."/>
            <person name="Gilbert D."/>
            <person name="Gnerre S."/>
            <person name="Godfrey J."/>
            <person name="Good R."/>
            <person name="Gotea V."/>
            <person name="Gravely B."/>
            <person name="Greenberg A.J."/>
            <person name="Griffiths-Jones S."/>
            <person name="Gross S."/>
            <person name="Guigo R."/>
            <person name="Gustafson E.A."/>
            <person name="Haerty W."/>
            <person name="Hahn M.W."/>
            <person name="Halligan D.L."/>
            <person name="Halpern A.L."/>
            <person name="Halter G.M."/>
            <person name="Han M.V."/>
            <person name="Heger A."/>
            <person name="Hillier L."/>
            <person name="Hinrichs A.S."/>
            <person name="Holmes I."/>
            <person name="Hoskins R.A."/>
            <person name="Hubisz M.J."/>
            <person name="Hultmark D."/>
            <person name="Huntley M.A."/>
            <person name="Jaffe D.B."/>
            <person name="Jagadeeshan S."/>
            <person name="Jeck W.R."/>
            <person name="Johnson J."/>
            <person name="Jones C.D."/>
            <person name="Jordan W.C."/>
            <person name="Karpen G.H."/>
            <person name="Kataoka E."/>
            <person name="Keightley P.D."/>
            <person name="Kheradpour P."/>
            <person name="Kirkness E.F."/>
            <person name="Koerich L.B."/>
            <person name="Kristiansen K."/>
            <person name="Kudrna D."/>
            <person name="Kulathinal R.J."/>
            <person name="Kumar S."/>
            <person name="Kwok R."/>
            <person name="Lander E."/>
            <person name="Langley C.H."/>
            <person name="Lapoint R."/>
            <person name="Lazzaro B.P."/>
            <person name="Lee S.J."/>
            <person name="Levesque L."/>
            <person name="Li R."/>
            <person name="Lin C.F."/>
            <person name="Lin M.F."/>
            <person name="Lindblad-Toh K."/>
            <person name="Llopart A."/>
            <person name="Long M."/>
            <person name="Low L."/>
            <person name="Lozovsky E."/>
            <person name="Lu J."/>
            <person name="Luo M."/>
            <person name="Machado C.A."/>
            <person name="Makalowski W."/>
            <person name="Marzo M."/>
            <person name="Matsuda M."/>
            <person name="Matzkin L."/>
            <person name="McAllister B."/>
            <person name="McBride C.S."/>
            <person name="McKernan B."/>
            <person name="McKernan K."/>
            <person name="Mendez-Lago M."/>
            <person name="Minx P."/>
            <person name="Mollenhauer M.U."/>
            <person name="Montooth K."/>
            <person name="Mount S.M."/>
            <person name="Mu X."/>
            <person name="Myers E."/>
            <person name="Negre B."/>
            <person name="Newfeld S."/>
            <person name="Nielsen R."/>
            <person name="Noor M.A."/>
            <person name="O'Grady P."/>
            <person name="Pachter L."/>
            <person name="Papaceit M."/>
            <person name="Parisi M.J."/>
            <person name="Parisi M."/>
            <person name="Parts L."/>
            <person name="Pedersen J.S."/>
            <person name="Pesole G."/>
            <person name="Phillippy A.M."/>
            <person name="Ponting C.P."/>
            <person name="Pop M."/>
            <person name="Porcelli D."/>
            <person name="Powell J.R."/>
            <person name="Prohaska S."/>
            <person name="Pruitt K."/>
            <person name="Puig M."/>
            <person name="Quesneville H."/>
            <person name="Ram K.R."/>
            <person name="Rand D."/>
            <person name="Rasmussen M.D."/>
            <person name="Reed L.K."/>
            <person name="Reenan R."/>
            <person name="Reily A."/>
            <person name="Remington K.A."/>
            <person name="Rieger T.T."/>
            <person name="Ritchie M.G."/>
            <person name="Robin C."/>
            <person name="Rogers Y.H."/>
            <person name="Rohde C."/>
            <person name="Rozas J."/>
            <person name="Rubenfield M.J."/>
            <person name="Ruiz A."/>
            <person name="Russo S."/>
            <person name="Salzberg S.L."/>
            <person name="Sanchez-Gracia A."/>
            <person name="Saranga D.J."/>
            <person name="Sato H."/>
            <person name="Schaeffer S.W."/>
            <person name="Schatz M.C."/>
            <person name="Schlenke T."/>
            <person name="Schwartz R."/>
            <person name="Segarra C."/>
            <person name="Singh R.S."/>
            <person name="Sirot L."/>
            <person name="Sirota M."/>
            <person name="Sisneros N.B."/>
            <person name="Smith C.D."/>
            <person name="Smith T.F."/>
            <person name="Spieth J."/>
            <person name="Stage D.E."/>
            <person name="Stark A."/>
            <person name="Stephan W."/>
            <person name="Strausberg R.L."/>
            <person name="Strempel S."/>
            <person name="Sturgill D."/>
            <person name="Sutton G."/>
            <person name="Sutton G.G."/>
            <person name="Tao W."/>
            <person name="Teichmann S."/>
            <person name="Tobari Y.N."/>
            <person name="Tomimura Y."/>
            <person name="Tsolas J.M."/>
            <person name="Valente V.L."/>
            <person name="Venter E."/>
            <person name="Venter J.C."/>
            <person name="Vicario S."/>
            <person name="Vieira F.G."/>
            <person name="Vilella A.J."/>
            <person name="Villasante A."/>
            <person name="Walenz B."/>
            <person name="Wang J."/>
            <person name="Wasserman M."/>
            <person name="Watts T."/>
            <person name="Wilson D."/>
            <person name="Wilson R.K."/>
            <person name="Wing R.A."/>
            <person name="Wolfner M.F."/>
            <person name="Wong A."/>
            <person name="Wong G.K."/>
            <person name="Wu C.I."/>
            <person name="Wu G."/>
            <person name="Yamamoto D."/>
            <person name="Yang H.P."/>
            <person name="Yang S.P."/>
            <person name="Yorke J.A."/>
            <person name="Yoshida K."/>
            <person name="Zdobnov E."/>
            <person name="Zhang P."/>
            <person name="Zhang Y."/>
            <person name="Zimin A.V."/>
            <person name="Baldwin J."/>
            <person name="Abdouelleil A."/>
            <person name="Abdulkadir J."/>
            <person name="Abebe A."/>
            <person name="Abera B."/>
            <person name="Abreu J."/>
            <person name="Acer S.C."/>
            <person name="Aftuck L."/>
            <person name="Alexander A."/>
            <person name="An P."/>
            <person name="Anderson E."/>
            <person name="Anderson S."/>
            <person name="Arachi H."/>
            <person name="Azer M."/>
            <person name="Bachantsang P."/>
            <person name="Barry A."/>
            <person name="Bayul T."/>
            <person name="Berlin A."/>
            <person name="Bessette D."/>
            <person name="Bloom T."/>
            <person name="Blye J."/>
            <person name="Boguslavskiy L."/>
            <person name="Bonnet C."/>
            <person name="Boukhgalter B."/>
            <person name="Bourzgui I."/>
            <person name="Brown A."/>
            <person name="Cahill P."/>
            <person name="Channer S."/>
            <person name="Cheshatsang Y."/>
            <person name="Chuda L."/>
            <person name="Citroen M."/>
            <person name="Collymore A."/>
            <person name="Cooke P."/>
            <person name="Costello M."/>
            <person name="D'Aco K."/>
            <person name="Daza R."/>
            <person name="De Haan G."/>
            <person name="DeGray S."/>
            <person name="DeMaso C."/>
            <person name="Dhargay N."/>
            <person name="Dooley K."/>
            <person name="Dooley E."/>
            <person name="Doricent M."/>
            <person name="Dorje P."/>
            <person name="Dorjee K."/>
            <person name="Dupes A."/>
            <person name="Elong R."/>
            <person name="Falk J."/>
            <person name="Farina A."/>
            <person name="Faro S."/>
            <person name="Ferguson D."/>
            <person name="Fisher S."/>
            <person name="Foley C.D."/>
            <person name="Franke A."/>
            <person name="Friedrich D."/>
            <person name="Gadbois L."/>
            <person name="Gearin G."/>
            <person name="Gearin C.R."/>
            <person name="Giannoukos G."/>
            <person name="Goode T."/>
            <person name="Graham J."/>
            <person name="Grandbois E."/>
            <person name="Grewal S."/>
            <person name="Gyaltsen K."/>
            <person name="Hafez N."/>
            <person name="Hagos B."/>
            <person name="Hall J."/>
            <person name="Henson C."/>
            <person name="Hollinger A."/>
            <person name="Honan T."/>
            <person name="Huard M.D."/>
            <person name="Hughes L."/>
            <person name="Hurhula B."/>
            <person name="Husby M.E."/>
            <person name="Kamat A."/>
            <person name="Kanga B."/>
            <person name="Kashin S."/>
            <person name="Khazanovich D."/>
            <person name="Kisner P."/>
            <person name="Lance K."/>
            <person name="Lara M."/>
            <person name="Lee W."/>
            <person name="Lennon N."/>
            <person name="Letendre F."/>
            <person name="LeVine R."/>
            <person name="Lipovsky A."/>
            <person name="Liu X."/>
            <person name="Liu J."/>
            <person name="Liu S."/>
            <person name="Lokyitsang T."/>
            <person name="Lokyitsang Y."/>
            <person name="Lubonja R."/>
            <person name="Lui A."/>
            <person name="MacDonald P."/>
            <person name="Magnisalis V."/>
            <person name="Maru K."/>
            <person name="Matthews C."/>
            <person name="McCusker W."/>
            <person name="McDonough S."/>
            <person name="Mehta T."/>
            <person name="Meldrim J."/>
            <person name="Meneus L."/>
            <person name="Mihai O."/>
            <person name="Mihalev A."/>
            <person name="Mihova T."/>
            <person name="Mittelman R."/>
            <person name="Mlenga V."/>
            <person name="Montmayeur A."/>
            <person name="Mulrain L."/>
            <person name="Navidi A."/>
            <person name="Naylor J."/>
            <person name="Negash T."/>
            <person name="Nguyen T."/>
            <person name="Nguyen N."/>
            <person name="Nicol R."/>
            <person name="Norbu C."/>
            <person name="Norbu N."/>
            <person name="Novod N."/>
            <person name="O'Neill B."/>
            <person name="Osman S."/>
            <person name="Markiewicz E."/>
            <person name="Oyono O.L."/>
            <person name="Patti C."/>
            <person name="Phunkhang P."/>
            <person name="Pierre F."/>
            <person name="Priest M."/>
            <person name="Raghuraman S."/>
            <person name="Rege F."/>
            <person name="Reyes R."/>
            <person name="Rise C."/>
            <person name="Rogov P."/>
            <person name="Ross K."/>
            <person name="Ryan E."/>
            <person name="Settipalli S."/>
            <person name="Shea T."/>
            <person name="Sherpa N."/>
            <person name="Shi L."/>
            <person name="Shih D."/>
            <person name="Sparrow T."/>
            <person name="Spaulding J."/>
            <person name="Stalker J."/>
            <person name="Stange-Thomann N."/>
            <person name="Stavropoulos S."/>
            <person name="Stone C."/>
            <person name="Strader C."/>
            <person name="Tesfaye S."/>
            <person name="Thomson T."/>
            <person name="Thoulutsang Y."/>
            <person name="Thoulutsang D."/>
            <person name="Topham K."/>
            <person name="Topping I."/>
            <person name="Tsamla T."/>
            <person name="Vassiliev H."/>
            <person name="Vo A."/>
            <person name="Wangchuk T."/>
            <person name="Wangdi T."/>
            <person name="Weiand M."/>
            <person name="Wilkinson J."/>
            <person name="Wilson A."/>
            <person name="Yadav S."/>
            <person name="Young G."/>
            <person name="Yu Q."/>
            <person name="Zembek L."/>
            <person name="Zhong D."/>
            <person name="Zimmer A."/>
            <person name="Zwirko Z."/>
            <person name="Jaffe D.B."/>
            <person name="Alvarez P."/>
            <person name="Brockman W."/>
            <person name="Butler J."/>
            <person name="Chin C."/>
            <person name="Gnerre S."/>
            <person name="Grabherr M."/>
            <person name="Kleber M."/>
            <person name="Mauceli E."/>
            <person name="MacCallum I."/>
        </authorList>
    </citation>
    <scope>NUCLEOTIDE SEQUENCE [LARGE SCALE GENOMIC DNA]</scope>
    <source>
        <strain evidence="4">Tucson 14030-0811.24</strain>
    </source>
</reference>
<dbReference type="PhylomeDB" id="B4N054"/>
<gene>
    <name evidence="3" type="primary">Dwil\GK19372</name>
    <name evidence="3" type="ORF">Dwil_GK19372</name>
</gene>